<feature type="domain" description="HTH cro/C1-type" evidence="1">
    <location>
        <begin position="9"/>
        <end position="65"/>
    </location>
</feature>
<evidence type="ECO:0000313" key="3">
    <source>
        <dbReference type="Proteomes" id="UP000749311"/>
    </source>
</evidence>
<dbReference type="Pfam" id="PF13560">
    <property type="entry name" value="HTH_31"/>
    <property type="match status" value="1"/>
</dbReference>
<evidence type="ECO:0000259" key="1">
    <source>
        <dbReference type="PROSITE" id="PS50943"/>
    </source>
</evidence>
<dbReference type="InterPro" id="IPR010982">
    <property type="entry name" value="Lambda_DNA-bd_dom_sf"/>
</dbReference>
<evidence type="ECO:0000313" key="2">
    <source>
        <dbReference type="EMBL" id="NIH57179.1"/>
    </source>
</evidence>
<dbReference type="Gene3D" id="1.10.260.40">
    <property type="entry name" value="lambda repressor-like DNA-binding domains"/>
    <property type="match status" value="1"/>
</dbReference>
<dbReference type="PROSITE" id="PS50943">
    <property type="entry name" value="HTH_CROC1"/>
    <property type="match status" value="1"/>
</dbReference>
<dbReference type="InterPro" id="IPR001387">
    <property type="entry name" value="Cro/C1-type_HTH"/>
</dbReference>
<comment type="caution">
    <text evidence="2">The sequence shown here is derived from an EMBL/GenBank/DDBJ whole genome shotgun (WGS) entry which is preliminary data.</text>
</comment>
<reference evidence="2 3" key="1">
    <citation type="submission" date="2020-02" db="EMBL/GenBank/DDBJ databases">
        <title>Sequencing the genomes of 1000 actinobacteria strains.</title>
        <authorList>
            <person name="Klenk H.-P."/>
        </authorList>
    </citation>
    <scope>NUCLEOTIDE SEQUENCE [LARGE SCALE GENOMIC DNA]</scope>
    <source>
        <strain evidence="2 3">DSM 19609</strain>
    </source>
</reference>
<dbReference type="CDD" id="cd00093">
    <property type="entry name" value="HTH_XRE"/>
    <property type="match status" value="2"/>
</dbReference>
<dbReference type="Proteomes" id="UP000749311">
    <property type="component" value="Unassembled WGS sequence"/>
</dbReference>
<gene>
    <name evidence="2" type="ORF">FB473_001824</name>
</gene>
<protein>
    <submittedName>
        <fullName evidence="2">Transcriptional regulator with XRE-family HTH domain</fullName>
    </submittedName>
</protein>
<name>A0ABX0SH03_9ACTN</name>
<accession>A0ABX0SH03</accession>
<dbReference type="SUPFAM" id="SSF47413">
    <property type="entry name" value="lambda repressor-like DNA-binding domains"/>
    <property type="match status" value="1"/>
</dbReference>
<dbReference type="RefSeq" id="WP_167166664.1">
    <property type="nucleotide sequence ID" value="NZ_BAAAOO010000008.1"/>
</dbReference>
<organism evidence="2 3">
    <name type="scientific">Brooklawnia cerclae</name>
    <dbReference type="NCBI Taxonomy" id="349934"/>
    <lineage>
        <taxon>Bacteria</taxon>
        <taxon>Bacillati</taxon>
        <taxon>Actinomycetota</taxon>
        <taxon>Actinomycetes</taxon>
        <taxon>Propionibacteriales</taxon>
        <taxon>Propionibacteriaceae</taxon>
        <taxon>Brooklawnia</taxon>
    </lineage>
</organism>
<proteinExistence type="predicted"/>
<dbReference type="EMBL" id="JAAMOZ010000001">
    <property type="protein sequence ID" value="NIH57179.1"/>
    <property type="molecule type" value="Genomic_DNA"/>
</dbReference>
<keyword evidence="3" id="KW-1185">Reference proteome</keyword>
<dbReference type="SMART" id="SM00530">
    <property type="entry name" value="HTH_XRE"/>
    <property type="match status" value="1"/>
</dbReference>
<sequence length="474" mass="52466">MLDSIGALLRAWRLHAGWTQRHVADVTGATIPAVSSWESDTHRPPVEALETLDRVYGAGGALVDLVRALGTPVGYMAADSDNPGVCGPRRHWGAMHEGSAGFAWSWIRPATPGRIRGLGWAGPTGINFDVVADSGGVIVVGLFDPRWPWHVVLDRPGWCDTGRGAPPEWLDVLTLTSTGFDDLRLVLPEDEMVTFFAGELRRRDQGTPETLLARLRSMVGPDRWDRCAAGPQWDPPEPEPGWLGFGPDDARPPTDPAVRRTLHRSIREARGMSQSDVAALATRLLAMDDDSPAESVSVYQIHHYETGRTSRVRYLPALLDRVYGGFGWTCFEEVPVERVRPRHLVVRFPSFWTGPVSLSVEPYPAHAIAGHVTFTWRKWRLDRRLSREPVSFRFCRVPDDPPLQVITPPGWRIRAYMGFDAEALEANGDWVPAAGSEEGSEVVDDYLGHYLALIGKSLSDLQRALRICQPAGDS</sequence>